<sequence>MAAPAATVDAEGRLYEYDPIGNRTYYTEGTAPQVEYERNRLNQYIGLSADGSALPSPSYDDDGNMTGYDGAAAENRLTAVETADRKITFLYDYMGRRVRKKVYSGTPGSWNTVPDETRVFVYDGWNLIKETVTGDTGDTYYVWGPDLSQSMQGAGGIGGLVCRVSGTAVRHYTYDANGNVGQLVDEAGAIVAHYEYDPFGNEIRAEGDDAQNNPFRSSTKYLDAETGLYYYGFRYYSPEIGRWISRDPMGEQGGINIYGFVDNNTLNNFDILGMWEATKESRGEARRRYLRTDANDTLDTLAEIVGLEKTEKQKWAKIEDTNSSITNTGKACRVSVPNVWISADLLRGATWWGLNPWDRFVNIGGTLGRFIGTSIFTSGDFKIIKPNTPKQLKEAIKNNAGDIWGIVIFAHGTKEGYIADGAAKTYTHQMSILKLLDRNKFKVAKAYAMQCYSAFRGNINIPYTLEPAYRNFGFSTVDKDPSDLLSDWEIKNVNWEDEWRKRAKYFYGYSGANALMIDIN</sequence>
<gene>
    <name evidence="1" type="ORF">DENIS_4455</name>
</gene>
<evidence type="ECO:0000313" key="2">
    <source>
        <dbReference type="Proteomes" id="UP000288096"/>
    </source>
</evidence>
<dbReference type="RefSeq" id="WP_124330522.1">
    <property type="nucleotide sequence ID" value="NZ_BEXT01000001.1"/>
</dbReference>
<dbReference type="PRINTS" id="PR00394">
    <property type="entry name" value="RHSPROTEIN"/>
</dbReference>
<evidence type="ECO:0008006" key="3">
    <source>
        <dbReference type="Google" id="ProtNLM"/>
    </source>
</evidence>
<accession>A0A401G2R1</accession>
<dbReference type="PANTHER" id="PTHR32305">
    <property type="match status" value="1"/>
</dbReference>
<dbReference type="OrthoDB" id="173976at2"/>
<keyword evidence="2" id="KW-1185">Reference proteome</keyword>
<protein>
    <recommendedName>
        <fullName evidence="3">RHS repeat-associated core domain-containing pro tein</fullName>
    </recommendedName>
</protein>
<proteinExistence type="predicted"/>
<organism evidence="1 2">
    <name type="scientific">Desulfonema ishimotonii</name>
    <dbReference type="NCBI Taxonomy" id="45657"/>
    <lineage>
        <taxon>Bacteria</taxon>
        <taxon>Pseudomonadati</taxon>
        <taxon>Thermodesulfobacteriota</taxon>
        <taxon>Desulfobacteria</taxon>
        <taxon>Desulfobacterales</taxon>
        <taxon>Desulfococcaceae</taxon>
        <taxon>Desulfonema</taxon>
    </lineage>
</organism>
<dbReference type="AlphaFoldDB" id="A0A401G2R1"/>
<reference evidence="2" key="1">
    <citation type="submission" date="2017-11" db="EMBL/GenBank/DDBJ databases">
        <authorList>
            <person name="Watanabe M."/>
            <person name="Kojima H."/>
        </authorList>
    </citation>
    <scope>NUCLEOTIDE SEQUENCE [LARGE SCALE GENOMIC DNA]</scope>
    <source>
        <strain evidence="2">Tokyo 01</strain>
    </source>
</reference>
<name>A0A401G2R1_9BACT</name>
<dbReference type="InterPro" id="IPR050708">
    <property type="entry name" value="T6SS_VgrG/RHS"/>
</dbReference>
<dbReference type="NCBIfam" id="TIGR03696">
    <property type="entry name" value="Rhs_assc_core"/>
    <property type="match status" value="1"/>
</dbReference>
<comment type="caution">
    <text evidence="1">The sequence shown here is derived from an EMBL/GenBank/DDBJ whole genome shotgun (WGS) entry which is preliminary data.</text>
</comment>
<dbReference type="Gene3D" id="2.180.10.10">
    <property type="entry name" value="RHS repeat-associated core"/>
    <property type="match status" value="1"/>
</dbReference>
<dbReference type="InterPro" id="IPR022385">
    <property type="entry name" value="Rhs_assc_core"/>
</dbReference>
<evidence type="ECO:0000313" key="1">
    <source>
        <dbReference type="EMBL" id="GBC63461.1"/>
    </source>
</evidence>
<reference evidence="2" key="2">
    <citation type="submission" date="2019-01" db="EMBL/GenBank/DDBJ databases">
        <title>Genome sequence of Desulfonema ishimotonii strain Tokyo 01.</title>
        <authorList>
            <person name="Fukui M."/>
        </authorList>
    </citation>
    <scope>NUCLEOTIDE SEQUENCE [LARGE SCALE GENOMIC DNA]</scope>
    <source>
        <strain evidence="2">Tokyo 01</strain>
    </source>
</reference>
<dbReference type="Proteomes" id="UP000288096">
    <property type="component" value="Unassembled WGS sequence"/>
</dbReference>
<dbReference type="EMBL" id="BEXT01000001">
    <property type="protein sequence ID" value="GBC63461.1"/>
    <property type="molecule type" value="Genomic_DNA"/>
</dbReference>
<dbReference type="PANTHER" id="PTHR32305:SF15">
    <property type="entry name" value="PROTEIN RHSA-RELATED"/>
    <property type="match status" value="1"/>
</dbReference>